<keyword evidence="3" id="KW-1185">Reference proteome</keyword>
<evidence type="ECO:0000259" key="1">
    <source>
        <dbReference type="Pfam" id="PF12728"/>
    </source>
</evidence>
<sequence length="63" mass="7439">MDYENMPDEILTRKETAEYLRICLTTLDKQNIPHVKLGKRVIYRKSVVNQWLEENQSNSAVSK</sequence>
<proteinExistence type="predicted"/>
<evidence type="ECO:0000313" key="3">
    <source>
        <dbReference type="Proteomes" id="UP000595917"/>
    </source>
</evidence>
<organism evidence="2 3">
    <name type="scientific">Breznakiella homolactica</name>
    <dbReference type="NCBI Taxonomy" id="2798577"/>
    <lineage>
        <taxon>Bacteria</taxon>
        <taxon>Pseudomonadati</taxon>
        <taxon>Spirochaetota</taxon>
        <taxon>Spirochaetia</taxon>
        <taxon>Spirochaetales</taxon>
        <taxon>Breznakiellaceae</taxon>
        <taxon>Breznakiella</taxon>
    </lineage>
</organism>
<reference evidence="2" key="1">
    <citation type="submission" date="2021-01" db="EMBL/GenBank/DDBJ databases">
        <title>Description of Breznakiella homolactica.</title>
        <authorList>
            <person name="Song Y."/>
            <person name="Brune A."/>
        </authorList>
    </citation>
    <scope>NUCLEOTIDE SEQUENCE</scope>
    <source>
        <strain evidence="2">RmG30</strain>
    </source>
</reference>
<dbReference type="Proteomes" id="UP000595917">
    <property type="component" value="Chromosome"/>
</dbReference>
<accession>A0A7T7XNG2</accession>
<dbReference type="InterPro" id="IPR041657">
    <property type="entry name" value="HTH_17"/>
</dbReference>
<evidence type="ECO:0000313" key="2">
    <source>
        <dbReference type="EMBL" id="QQO09584.1"/>
    </source>
</evidence>
<dbReference type="AlphaFoldDB" id="A0A7T7XNG2"/>
<protein>
    <submittedName>
        <fullName evidence="2">Helix-turn-helix domain-containing protein</fullName>
    </submittedName>
</protein>
<dbReference type="EMBL" id="CP067089">
    <property type="protein sequence ID" value="QQO09584.1"/>
    <property type="molecule type" value="Genomic_DNA"/>
</dbReference>
<gene>
    <name evidence="2" type="ORF">JFL75_01305</name>
</gene>
<dbReference type="KEGG" id="bhc:JFL75_01305"/>
<dbReference type="Pfam" id="PF12728">
    <property type="entry name" value="HTH_17"/>
    <property type="match status" value="1"/>
</dbReference>
<name>A0A7T7XNG2_9SPIR</name>
<dbReference type="RefSeq" id="WP_215626887.1">
    <property type="nucleotide sequence ID" value="NZ_CP067089.2"/>
</dbReference>
<feature type="domain" description="Helix-turn-helix" evidence="1">
    <location>
        <begin position="11"/>
        <end position="55"/>
    </location>
</feature>